<dbReference type="RefSeq" id="WP_101358580.1">
    <property type="nucleotide sequence ID" value="NZ_NKXO01000018.1"/>
</dbReference>
<dbReference type="AlphaFoldDB" id="A0A2N3IH21"/>
<dbReference type="EMBL" id="NKXO01000018">
    <property type="protein sequence ID" value="PKQ69640.1"/>
    <property type="molecule type" value="Genomic_DNA"/>
</dbReference>
<reference evidence="3 4" key="1">
    <citation type="submission" date="2017-06" db="EMBL/GenBank/DDBJ databases">
        <title>Raineya orbicola gen. nov., sp. nov. a slightly thermophilic bacterium of the phylum Bacteroidetes and the description of Raineyaceae fam. nov.</title>
        <authorList>
            <person name="Albuquerque L."/>
            <person name="Polonia A.R.M."/>
            <person name="Barroso C."/>
            <person name="Froufe H.J.C."/>
            <person name="Lage O."/>
            <person name="Lobo-Da-Cunha A."/>
            <person name="Egas C."/>
            <person name="Da Costa M.S."/>
        </authorList>
    </citation>
    <scope>NUCLEOTIDE SEQUENCE [LARGE SCALE GENOMIC DNA]</scope>
    <source>
        <strain evidence="3 4">SPSPC-11</strain>
    </source>
</reference>
<protein>
    <submittedName>
        <fullName evidence="3">Helix-turn-helix protein</fullName>
    </submittedName>
</protein>
<dbReference type="OrthoDB" id="3831186at2"/>
<dbReference type="SMART" id="SM00530">
    <property type="entry name" value="HTH_XRE"/>
    <property type="match status" value="1"/>
</dbReference>
<evidence type="ECO:0000313" key="3">
    <source>
        <dbReference type="EMBL" id="PKQ69640.1"/>
    </source>
</evidence>
<keyword evidence="1" id="KW-0238">DNA-binding</keyword>
<evidence type="ECO:0000313" key="4">
    <source>
        <dbReference type="Proteomes" id="UP000233387"/>
    </source>
</evidence>
<accession>A0A2N3IH21</accession>
<gene>
    <name evidence="3" type="ORF">Rain11_1312</name>
</gene>
<organism evidence="3 4">
    <name type="scientific">Raineya orbicola</name>
    <dbReference type="NCBI Taxonomy" id="2016530"/>
    <lineage>
        <taxon>Bacteria</taxon>
        <taxon>Pseudomonadati</taxon>
        <taxon>Bacteroidota</taxon>
        <taxon>Cytophagia</taxon>
        <taxon>Cytophagales</taxon>
        <taxon>Raineyaceae</taxon>
        <taxon>Raineya</taxon>
    </lineage>
</organism>
<keyword evidence="4" id="KW-1185">Reference proteome</keyword>
<dbReference type="InterPro" id="IPR001387">
    <property type="entry name" value="Cro/C1-type_HTH"/>
</dbReference>
<dbReference type="SUPFAM" id="SSF47413">
    <property type="entry name" value="lambda repressor-like DNA-binding domains"/>
    <property type="match status" value="1"/>
</dbReference>
<dbReference type="InterPro" id="IPR010982">
    <property type="entry name" value="Lambda_DNA-bd_dom_sf"/>
</dbReference>
<dbReference type="Pfam" id="PF01381">
    <property type="entry name" value="HTH_3"/>
    <property type="match status" value="1"/>
</dbReference>
<feature type="domain" description="HTH cro/C1-type" evidence="2">
    <location>
        <begin position="8"/>
        <end position="62"/>
    </location>
</feature>
<dbReference type="PANTHER" id="PTHR46558">
    <property type="entry name" value="TRACRIPTIONAL REGULATORY PROTEIN-RELATED-RELATED"/>
    <property type="match status" value="1"/>
</dbReference>
<sequence>MSQLSKNLRYLRHISDCTQEEFAQILGIKRSALGSYEEGRANPNFAVMMQISKLFGITIEQLMSVDVSTLEVSPIKVPEKIIVNSEGETDEPLSEEILEVLHKEEIHTEKPEIEAKSDWRALEKEKIHPETKKIRREEKHEEIKEKFYPTLDDGLFSEENQTEFFTDTDKGDIPFVKQNNLINYLAHYAEKQFVESLPKIQISLLPKNQEYRAFEMDKSFPLEKSICIGSYLKNWYNVQTGETYLFLTQKQGLIYGKAENRLRNEGYIAVSGLSQHYKVYLREIFEIWQFQLFLSAGKIENI</sequence>
<dbReference type="Proteomes" id="UP000233387">
    <property type="component" value="Unassembled WGS sequence"/>
</dbReference>
<dbReference type="GO" id="GO:0003677">
    <property type="term" value="F:DNA binding"/>
    <property type="evidence" value="ECO:0007669"/>
    <property type="project" value="UniProtKB-KW"/>
</dbReference>
<dbReference type="PANTHER" id="PTHR46558:SF11">
    <property type="entry name" value="HTH-TYPE TRANSCRIPTIONAL REGULATOR XRE"/>
    <property type="match status" value="1"/>
</dbReference>
<proteinExistence type="predicted"/>
<dbReference type="PROSITE" id="PS50943">
    <property type="entry name" value="HTH_CROC1"/>
    <property type="match status" value="1"/>
</dbReference>
<name>A0A2N3IH21_9BACT</name>
<dbReference type="CDD" id="cd00093">
    <property type="entry name" value="HTH_XRE"/>
    <property type="match status" value="1"/>
</dbReference>
<comment type="caution">
    <text evidence="3">The sequence shown here is derived from an EMBL/GenBank/DDBJ whole genome shotgun (WGS) entry which is preliminary data.</text>
</comment>
<evidence type="ECO:0000256" key="1">
    <source>
        <dbReference type="ARBA" id="ARBA00023125"/>
    </source>
</evidence>
<evidence type="ECO:0000259" key="2">
    <source>
        <dbReference type="PROSITE" id="PS50943"/>
    </source>
</evidence>
<dbReference type="Gene3D" id="1.10.260.40">
    <property type="entry name" value="lambda repressor-like DNA-binding domains"/>
    <property type="match status" value="1"/>
</dbReference>